<keyword evidence="5" id="KW-0378">Hydrolase</keyword>
<dbReference type="InterPro" id="IPR007280">
    <property type="entry name" value="Peptidase_C_arc/bac"/>
</dbReference>
<dbReference type="Gene3D" id="3.10.450.40">
    <property type="match status" value="1"/>
</dbReference>
<feature type="domain" description="Peptidase C-terminal archaeal/bacterial" evidence="13">
    <location>
        <begin position="651"/>
        <end position="712"/>
    </location>
</feature>
<evidence type="ECO:0000259" key="14">
    <source>
        <dbReference type="Pfam" id="PF07504"/>
    </source>
</evidence>
<dbReference type="Pfam" id="PF01447">
    <property type="entry name" value="Peptidase_M4"/>
    <property type="match status" value="1"/>
</dbReference>
<dbReference type="STRING" id="87626.PTD2_18995"/>
<dbReference type="InterPro" id="IPR001570">
    <property type="entry name" value="Peptidase_M4_C_domain"/>
</dbReference>
<dbReference type="Pfam" id="PF07504">
    <property type="entry name" value="FTP"/>
    <property type="match status" value="1"/>
</dbReference>
<dbReference type="InterPro" id="IPR023612">
    <property type="entry name" value="Peptidase_M4"/>
</dbReference>
<feature type="active site" evidence="9">
    <location>
        <position position="348"/>
    </location>
</feature>
<dbReference type="PANTHER" id="PTHR33794:SF1">
    <property type="entry name" value="BACILLOLYSIN"/>
    <property type="match status" value="1"/>
</dbReference>
<evidence type="ECO:0000256" key="9">
    <source>
        <dbReference type="PIRSR" id="PIRSR623612-1"/>
    </source>
</evidence>
<feature type="domain" description="FTP" evidence="14">
    <location>
        <begin position="61"/>
        <end position="110"/>
    </location>
</feature>
<dbReference type="Gene3D" id="3.10.170.10">
    <property type="match status" value="1"/>
</dbReference>
<evidence type="ECO:0000256" key="6">
    <source>
        <dbReference type="ARBA" id="ARBA00022833"/>
    </source>
</evidence>
<dbReference type="GO" id="GO:0006508">
    <property type="term" value="P:proteolysis"/>
    <property type="evidence" value="ECO:0007669"/>
    <property type="project" value="UniProtKB-KW"/>
</dbReference>
<reference evidence="15 16" key="1">
    <citation type="submission" date="2006-02" db="EMBL/GenBank/DDBJ databases">
        <authorList>
            <person name="Moran M.A."/>
            <person name="Kjelleberg S."/>
            <person name="Egan S."/>
            <person name="Saunders N."/>
            <person name="Thomas T."/>
            <person name="Ferriera S."/>
            <person name="Johnson J."/>
            <person name="Kravitz S."/>
            <person name="Halpern A."/>
            <person name="Remington K."/>
            <person name="Beeson K."/>
            <person name="Tran B."/>
            <person name="Rogers Y.-H."/>
            <person name="Friedman R."/>
            <person name="Venter J.C."/>
        </authorList>
    </citation>
    <scope>NUCLEOTIDE SEQUENCE [LARGE SCALE GENOMIC DNA]</scope>
    <source>
        <strain evidence="15 16">D2</strain>
    </source>
</reference>
<sequence length="727" mass="78181">MNSKTLFKLSMVCACVLATVGAHAAERQFLRDQNSQLSMPMLSQAALSAPQAQLLGLGAHDTLAPRKHYVSANGDTTIRYQQLYQGIPVIGDDVILSYRSNGAFKYANGAIVKGIEQDVPSVNPFINEKMAMSAGQLSSIEGVADAKEQDKKDKKTRLAIWVDPQGKAHLVYEVSYVVHGSKPSRPYMIIDAFSGEILYQYDNLQTANATGPGGNQKTGKYFYGTDFGSLNVTQSGNSCVMNSPNVKTINLNNGTSGSSAYSFTCPENTYREINGAFSPLNDAHYFGNVVYNMYNDWVGTPPLSFQLQMRVHYQNNYENAFWDGTAMTFGDGATTFYPLVSLDVSSHEVSHGFTEQNSGLVYSGKSGGLNEAFSDMAGEAAENYMNGTNDWLVGEQIFKGNGALRYMDDPTKDGRSIGHQSDYSSGMDVHHSSGVFNKAFYLLANKSGWNTQKAFKVFAKANQQYWSANVNWDQAGGGAMDAACDLGFDVDDVKAALNAVGVNSSVSSGSPCGVTQPDTELQNGVPYTGISGSSKQQIFFTLDVPAGASNLNFQTSGGSGDADLYVKYGSKPTLQNSDCSSTNATSTENCDITSAQAGTYHVMVEAWNAISNVTLTGSYTTSGGNDNEPINKTYNDVSVARNSWQRFTQDLATGYNTMTVTISGGSGDADLYVTQGSQSTTSNYDCRPYQNGNSETCTFTNPAAGTWYIDLRGYSSASGVTLTIEAN</sequence>
<protein>
    <submittedName>
        <fullName evidence="15">Putative metalloproteinase</fullName>
    </submittedName>
</protein>
<proteinExistence type="inferred from homology"/>
<comment type="similarity">
    <text evidence="1">Belongs to the peptidase M4 family.</text>
</comment>
<evidence type="ECO:0000313" key="16">
    <source>
        <dbReference type="Proteomes" id="UP000006201"/>
    </source>
</evidence>
<keyword evidence="7" id="KW-0482">Metalloprotease</keyword>
<evidence type="ECO:0000313" key="15">
    <source>
        <dbReference type="EMBL" id="EAR27939.1"/>
    </source>
</evidence>
<keyword evidence="4 10" id="KW-0732">Signal</keyword>
<keyword evidence="8" id="KW-0865">Zymogen</keyword>
<dbReference type="Pfam" id="PF04151">
    <property type="entry name" value="PPC"/>
    <property type="match status" value="2"/>
</dbReference>
<dbReference type="SUPFAM" id="SSF55486">
    <property type="entry name" value="Metalloproteases ('zincins'), catalytic domain"/>
    <property type="match status" value="1"/>
</dbReference>
<feature type="domain" description="Peptidase M4 C-terminal" evidence="12">
    <location>
        <begin position="358"/>
        <end position="502"/>
    </location>
</feature>
<feature type="signal peptide" evidence="10">
    <location>
        <begin position="1"/>
        <end position="24"/>
    </location>
</feature>
<dbReference type="InterPro" id="IPR050728">
    <property type="entry name" value="Zinc_Metalloprotease_M4"/>
</dbReference>
<dbReference type="RefSeq" id="WP_009839771.1">
    <property type="nucleotide sequence ID" value="NZ_CH959301.1"/>
</dbReference>
<dbReference type="OrthoDB" id="5378341at2"/>
<evidence type="ECO:0000256" key="4">
    <source>
        <dbReference type="ARBA" id="ARBA00022729"/>
    </source>
</evidence>
<evidence type="ECO:0000256" key="8">
    <source>
        <dbReference type="ARBA" id="ARBA00023145"/>
    </source>
</evidence>
<keyword evidence="6" id="KW-0862">Zinc</keyword>
<dbReference type="Gene3D" id="3.10.450.490">
    <property type="match status" value="1"/>
</dbReference>
<dbReference type="Gene3D" id="1.10.390.10">
    <property type="entry name" value="Neutral Protease Domain 2"/>
    <property type="match status" value="1"/>
</dbReference>
<evidence type="ECO:0000256" key="3">
    <source>
        <dbReference type="ARBA" id="ARBA00022723"/>
    </source>
</evidence>
<gene>
    <name evidence="15" type="ORF">PTD2_18995</name>
</gene>
<dbReference type="EMBL" id="AAOH01000005">
    <property type="protein sequence ID" value="EAR27939.1"/>
    <property type="molecule type" value="Genomic_DNA"/>
</dbReference>
<keyword evidence="2" id="KW-0645">Protease</keyword>
<evidence type="ECO:0000259" key="11">
    <source>
        <dbReference type="Pfam" id="PF01447"/>
    </source>
</evidence>
<dbReference type="InterPro" id="IPR027268">
    <property type="entry name" value="Peptidase_M4/M1_CTD_sf"/>
</dbReference>
<comment type="caution">
    <text evidence="15">The sequence shown here is derived from an EMBL/GenBank/DDBJ whole genome shotgun (WGS) entry which is preliminary data.</text>
</comment>
<dbReference type="AlphaFoldDB" id="A4CC52"/>
<dbReference type="InterPro" id="IPR013856">
    <property type="entry name" value="Peptidase_M4_domain"/>
</dbReference>
<evidence type="ECO:0000256" key="5">
    <source>
        <dbReference type="ARBA" id="ARBA00022801"/>
    </source>
</evidence>
<name>A4CC52_9GAMM</name>
<dbReference type="Pfam" id="PF02868">
    <property type="entry name" value="Peptidase_M4_C"/>
    <property type="match status" value="1"/>
</dbReference>
<feature type="active site" description="Proton donor" evidence="9">
    <location>
        <position position="430"/>
    </location>
</feature>
<dbReference type="PANTHER" id="PTHR33794">
    <property type="entry name" value="BACILLOLYSIN"/>
    <property type="match status" value="1"/>
</dbReference>
<evidence type="ECO:0000256" key="2">
    <source>
        <dbReference type="ARBA" id="ARBA00022670"/>
    </source>
</evidence>
<dbReference type="eggNOG" id="COG3227">
    <property type="taxonomic scope" value="Bacteria"/>
</dbReference>
<feature type="domain" description="Peptidase C-terminal archaeal/bacterial" evidence="13">
    <location>
        <begin position="539"/>
        <end position="605"/>
    </location>
</feature>
<evidence type="ECO:0000256" key="10">
    <source>
        <dbReference type="SAM" id="SignalP"/>
    </source>
</evidence>
<evidence type="ECO:0000256" key="1">
    <source>
        <dbReference type="ARBA" id="ARBA00009388"/>
    </source>
</evidence>
<dbReference type="HOGENOM" id="CLU_008590_4_2_6"/>
<dbReference type="MEROPS" id="M04.016"/>
<dbReference type="CDD" id="cd09597">
    <property type="entry name" value="M4_TLP"/>
    <property type="match status" value="1"/>
</dbReference>
<keyword evidence="3" id="KW-0479">Metal-binding</keyword>
<feature type="chain" id="PRO_5002667171" evidence="10">
    <location>
        <begin position="25"/>
        <end position="727"/>
    </location>
</feature>
<evidence type="ECO:0000259" key="13">
    <source>
        <dbReference type="Pfam" id="PF04151"/>
    </source>
</evidence>
<dbReference type="InterPro" id="IPR011096">
    <property type="entry name" value="FTP_domain"/>
</dbReference>
<dbReference type="GO" id="GO:0004222">
    <property type="term" value="F:metalloendopeptidase activity"/>
    <property type="evidence" value="ECO:0007669"/>
    <property type="project" value="InterPro"/>
</dbReference>
<dbReference type="GO" id="GO:0046872">
    <property type="term" value="F:metal ion binding"/>
    <property type="evidence" value="ECO:0007669"/>
    <property type="project" value="UniProtKB-KW"/>
</dbReference>
<dbReference type="PRINTS" id="PR00730">
    <property type="entry name" value="THERMOLYSIN"/>
</dbReference>
<evidence type="ECO:0000256" key="7">
    <source>
        <dbReference type="ARBA" id="ARBA00023049"/>
    </source>
</evidence>
<dbReference type="Proteomes" id="UP000006201">
    <property type="component" value="Unassembled WGS sequence"/>
</dbReference>
<keyword evidence="16" id="KW-1185">Reference proteome</keyword>
<feature type="domain" description="Peptidase M4" evidence="11">
    <location>
        <begin position="217"/>
        <end position="355"/>
    </location>
</feature>
<dbReference type="Gene3D" id="2.60.120.380">
    <property type="match status" value="2"/>
</dbReference>
<accession>A4CC52</accession>
<evidence type="ECO:0000259" key="12">
    <source>
        <dbReference type="Pfam" id="PF02868"/>
    </source>
</evidence>
<organism evidence="15 16">
    <name type="scientific">Pseudoalteromonas tunicata D2</name>
    <dbReference type="NCBI Taxonomy" id="87626"/>
    <lineage>
        <taxon>Bacteria</taxon>
        <taxon>Pseudomonadati</taxon>
        <taxon>Pseudomonadota</taxon>
        <taxon>Gammaproteobacteria</taxon>
        <taxon>Alteromonadales</taxon>
        <taxon>Pseudoalteromonadaceae</taxon>
        <taxon>Pseudoalteromonas</taxon>
    </lineage>
</organism>